<dbReference type="GO" id="GO:0003700">
    <property type="term" value="F:DNA-binding transcription factor activity"/>
    <property type="evidence" value="ECO:0007669"/>
    <property type="project" value="InterPro"/>
</dbReference>
<proteinExistence type="predicted"/>
<feature type="region of interest" description="Disordered" evidence="1">
    <location>
        <begin position="147"/>
        <end position="166"/>
    </location>
</feature>
<keyword evidence="4" id="KW-1185">Reference proteome</keyword>
<evidence type="ECO:0000259" key="2">
    <source>
        <dbReference type="Pfam" id="PF07716"/>
    </source>
</evidence>
<dbReference type="AlphaFoldDB" id="A0A1J1HP59"/>
<dbReference type="Gene3D" id="1.20.5.170">
    <property type="match status" value="1"/>
</dbReference>
<dbReference type="SUPFAM" id="SSF57959">
    <property type="entry name" value="Leucine zipper domain"/>
    <property type="match status" value="1"/>
</dbReference>
<protein>
    <submittedName>
        <fullName evidence="3">CLUMA_CG003461, isoform A</fullName>
    </submittedName>
</protein>
<evidence type="ECO:0000313" key="4">
    <source>
        <dbReference type="Proteomes" id="UP000183832"/>
    </source>
</evidence>
<evidence type="ECO:0000313" key="3">
    <source>
        <dbReference type="EMBL" id="CRK89739.1"/>
    </source>
</evidence>
<organism evidence="3 4">
    <name type="scientific">Clunio marinus</name>
    <dbReference type="NCBI Taxonomy" id="568069"/>
    <lineage>
        <taxon>Eukaryota</taxon>
        <taxon>Metazoa</taxon>
        <taxon>Ecdysozoa</taxon>
        <taxon>Arthropoda</taxon>
        <taxon>Hexapoda</taxon>
        <taxon>Insecta</taxon>
        <taxon>Pterygota</taxon>
        <taxon>Neoptera</taxon>
        <taxon>Endopterygota</taxon>
        <taxon>Diptera</taxon>
        <taxon>Nematocera</taxon>
        <taxon>Chironomoidea</taxon>
        <taxon>Chironomidae</taxon>
        <taxon>Clunio</taxon>
    </lineage>
</organism>
<gene>
    <name evidence="3" type="ORF">CLUMA_CG003461</name>
</gene>
<dbReference type="Pfam" id="PF07716">
    <property type="entry name" value="bZIP_2"/>
    <property type="match status" value="1"/>
</dbReference>
<dbReference type="EMBL" id="CVRI01000014">
    <property type="protein sequence ID" value="CRK89739.1"/>
    <property type="molecule type" value="Genomic_DNA"/>
</dbReference>
<evidence type="ECO:0000256" key="1">
    <source>
        <dbReference type="SAM" id="MobiDB-lite"/>
    </source>
</evidence>
<feature type="compositionally biased region" description="Polar residues" evidence="1">
    <location>
        <begin position="186"/>
        <end position="220"/>
    </location>
</feature>
<feature type="compositionally biased region" description="Basic residues" evidence="1">
    <location>
        <begin position="224"/>
        <end position="234"/>
    </location>
</feature>
<feature type="domain" description="BZIP" evidence="2">
    <location>
        <begin position="311"/>
        <end position="350"/>
    </location>
</feature>
<dbReference type="Proteomes" id="UP000183832">
    <property type="component" value="Unassembled WGS sequence"/>
</dbReference>
<dbReference type="InterPro" id="IPR004827">
    <property type="entry name" value="bZIP"/>
</dbReference>
<name>A0A1J1HP59_9DIPT</name>
<feature type="non-terminal residue" evidence="3">
    <location>
        <position position="1"/>
    </location>
</feature>
<feature type="compositionally biased region" description="Low complexity" evidence="1">
    <location>
        <begin position="155"/>
        <end position="164"/>
    </location>
</feature>
<sequence length="377" mass="43987">ILIKIAARPNFVTFFSETFKVKIKKKGSRNTKKFVFIKNYFKDQSRMSEGDIQYTIDDLIDPNNIGLIRHMRTRNMPPELIQNFINHLAVKEMVQTCVGTPNMEERKYANYRSYGDELITSEQLMNANSQPLNTPPFIEPPIRYNFSYPTPPPESSSAETQEAPIDYSLNRSIKLEPEVMIEEGSETFSENETSNGRLEETSNGCLEETSNGSIQETSNVPKEKPKRKKYKKKSPAPTVFDDSYPWLGKSVFDEMEFAGFYEFDKLLKHSHDTKTQVLKYTYAQEDHSYIYYEAKSRPRADYSNIEYCKARTANNVASRRSRSRKKFLINVQQHSVNYDRDENDMLRHQVYWMNNFLEKVDEIQDVNDDALQVLINP</sequence>
<feature type="region of interest" description="Disordered" evidence="1">
    <location>
        <begin position="183"/>
        <end position="236"/>
    </location>
</feature>
<reference evidence="3 4" key="1">
    <citation type="submission" date="2015-04" db="EMBL/GenBank/DDBJ databases">
        <authorList>
            <person name="Syromyatnikov M.Y."/>
            <person name="Popov V.N."/>
        </authorList>
    </citation>
    <scope>NUCLEOTIDE SEQUENCE [LARGE SCALE GENOMIC DNA]</scope>
</reference>
<accession>A0A1J1HP59</accession>
<dbReference type="InterPro" id="IPR046347">
    <property type="entry name" value="bZIP_sf"/>
</dbReference>